<dbReference type="AlphaFoldDB" id="A0AAN9ZBD2"/>
<comment type="caution">
    <text evidence="2">The sequence shown here is derived from an EMBL/GenBank/DDBJ whole genome shotgun (WGS) entry which is preliminary data.</text>
</comment>
<accession>A0AAN9ZBD2</accession>
<feature type="compositionally biased region" description="Low complexity" evidence="1">
    <location>
        <begin position="146"/>
        <end position="156"/>
    </location>
</feature>
<name>A0AAN9ZBD2_9ORTH</name>
<proteinExistence type="predicted"/>
<gene>
    <name evidence="2" type="ORF">R5R35_003392</name>
</gene>
<feature type="compositionally biased region" description="Polar residues" evidence="1">
    <location>
        <begin position="67"/>
        <end position="76"/>
    </location>
</feature>
<evidence type="ECO:0000313" key="2">
    <source>
        <dbReference type="EMBL" id="KAK7869607.1"/>
    </source>
</evidence>
<evidence type="ECO:0000256" key="1">
    <source>
        <dbReference type="SAM" id="MobiDB-lite"/>
    </source>
</evidence>
<protein>
    <submittedName>
        <fullName evidence="2">Uncharacterized protein</fullName>
    </submittedName>
</protein>
<reference evidence="2 3" key="1">
    <citation type="submission" date="2024-03" db="EMBL/GenBank/DDBJ databases">
        <title>The genome assembly and annotation of the cricket Gryllus longicercus Weissman &amp; Gray.</title>
        <authorList>
            <person name="Szrajer S."/>
            <person name="Gray D."/>
            <person name="Ylla G."/>
        </authorList>
    </citation>
    <scope>NUCLEOTIDE SEQUENCE [LARGE SCALE GENOMIC DNA]</scope>
    <source>
        <strain evidence="2">DAG 2021-001</strain>
        <tissue evidence="2">Whole body minus gut</tissue>
    </source>
</reference>
<dbReference type="EMBL" id="JAZDUA010000072">
    <property type="protein sequence ID" value="KAK7869607.1"/>
    <property type="molecule type" value="Genomic_DNA"/>
</dbReference>
<evidence type="ECO:0000313" key="3">
    <source>
        <dbReference type="Proteomes" id="UP001378592"/>
    </source>
</evidence>
<organism evidence="2 3">
    <name type="scientific">Gryllus longicercus</name>
    <dbReference type="NCBI Taxonomy" id="2509291"/>
    <lineage>
        <taxon>Eukaryota</taxon>
        <taxon>Metazoa</taxon>
        <taxon>Ecdysozoa</taxon>
        <taxon>Arthropoda</taxon>
        <taxon>Hexapoda</taxon>
        <taxon>Insecta</taxon>
        <taxon>Pterygota</taxon>
        <taxon>Neoptera</taxon>
        <taxon>Polyneoptera</taxon>
        <taxon>Orthoptera</taxon>
        <taxon>Ensifera</taxon>
        <taxon>Gryllidea</taxon>
        <taxon>Grylloidea</taxon>
        <taxon>Gryllidae</taxon>
        <taxon>Gryllinae</taxon>
        <taxon>Gryllus</taxon>
    </lineage>
</organism>
<keyword evidence="3" id="KW-1185">Reference proteome</keyword>
<feature type="compositionally biased region" description="Low complexity" evidence="1">
    <location>
        <begin position="83"/>
        <end position="100"/>
    </location>
</feature>
<sequence length="167" mass="17282">MKLKERLVLGLSVSAVLFTLLLVMDLQLDWGMSGHHLVSSHGRVRVGGRDVDGPGSAYNSFRKRFLQRSNNASRESSGGGTGTAAANAASHQQDAGAAANSEPHDDFGDLQDYVLQNAGGEAGGGADARGDAGPGAPLRDVLAKSAPAPAAPRRNPTLADLSRVPMR</sequence>
<dbReference type="Proteomes" id="UP001378592">
    <property type="component" value="Unassembled WGS sequence"/>
</dbReference>
<feature type="region of interest" description="Disordered" evidence="1">
    <location>
        <begin position="67"/>
        <end position="167"/>
    </location>
</feature>